<feature type="domain" description="Flavin reductase like" evidence="5">
    <location>
        <begin position="22"/>
        <end position="169"/>
    </location>
</feature>
<comment type="similarity">
    <text evidence="4">Belongs to the flavoredoxin family.</text>
</comment>
<evidence type="ECO:0000313" key="6">
    <source>
        <dbReference type="EMBL" id="AQQ60499.1"/>
    </source>
</evidence>
<evidence type="ECO:0000256" key="3">
    <source>
        <dbReference type="ARBA" id="ARBA00022643"/>
    </source>
</evidence>
<evidence type="ECO:0000256" key="2">
    <source>
        <dbReference type="ARBA" id="ARBA00022630"/>
    </source>
</evidence>
<evidence type="ECO:0000256" key="4">
    <source>
        <dbReference type="ARBA" id="ARBA00038054"/>
    </source>
</evidence>
<sequence length="183" mass="20307">MLLDISTSTPLANYKILSNSITPRPIAWISTKSNADIINLTPFSFFAPLCATPMIFGISIMNKSNGDMKDTLLNAKLTKKATICTVQPDFLESMQQTSTELPYNISEASTYKIPTIEIAKDYPPCVEGVKVAFFCDFKDILQFSQTCSTLILQAQKVFIDDELYSESLNFSLQNVGRCGKGFI</sequence>
<accession>A0A1Q2LJD1</accession>
<dbReference type="InterPro" id="IPR012349">
    <property type="entry name" value="Split_barrel_FMN-bd"/>
</dbReference>
<evidence type="ECO:0000259" key="5">
    <source>
        <dbReference type="Pfam" id="PF01613"/>
    </source>
</evidence>
<dbReference type="RefSeq" id="WP_077389739.1">
    <property type="nucleotide sequence ID" value="NZ_CP019645.1"/>
</dbReference>
<organism evidence="6 7">
    <name type="scientific">Helicobacter bilis</name>
    <dbReference type="NCBI Taxonomy" id="37372"/>
    <lineage>
        <taxon>Bacteria</taxon>
        <taxon>Pseudomonadati</taxon>
        <taxon>Campylobacterota</taxon>
        <taxon>Epsilonproteobacteria</taxon>
        <taxon>Campylobacterales</taxon>
        <taxon>Helicobacteraceae</taxon>
        <taxon>Helicobacter</taxon>
    </lineage>
</organism>
<keyword evidence="3" id="KW-0288">FMN</keyword>
<protein>
    <recommendedName>
        <fullName evidence="5">Flavin reductase like domain-containing protein</fullName>
    </recommendedName>
</protein>
<name>A0A1Q2LJD1_9HELI</name>
<dbReference type="Pfam" id="PF01613">
    <property type="entry name" value="Flavin_Reduct"/>
    <property type="match status" value="1"/>
</dbReference>
<dbReference type="Gene3D" id="2.30.110.10">
    <property type="entry name" value="Electron Transport, Fmn-binding Protein, Chain A"/>
    <property type="match status" value="1"/>
</dbReference>
<reference evidence="6 7" key="1">
    <citation type="submission" date="2017-02" db="EMBL/GenBank/DDBJ databases">
        <title>Whole genome sequencing of Helicobacter bilis strain AAQJH.</title>
        <authorList>
            <person name="Conlan S."/>
            <person name="Thomas P.J."/>
            <person name="Mullikin J."/>
            <person name="Palmore T.N."/>
            <person name="Frank K.M."/>
            <person name="Segre J.A."/>
        </authorList>
    </citation>
    <scope>NUCLEOTIDE SEQUENCE [LARGE SCALE GENOMIC DNA]</scope>
    <source>
        <strain evidence="6 7">AAQJH</strain>
    </source>
</reference>
<comment type="cofactor">
    <cofactor evidence="1">
        <name>FMN</name>
        <dbReference type="ChEBI" id="CHEBI:58210"/>
    </cofactor>
</comment>
<dbReference type="KEGG" id="hbl:XJ32_10855"/>
<dbReference type="Proteomes" id="UP000188298">
    <property type="component" value="Chromosome"/>
</dbReference>
<dbReference type="GO" id="GO:0016646">
    <property type="term" value="F:oxidoreductase activity, acting on the CH-NH group of donors, NAD or NADP as acceptor"/>
    <property type="evidence" value="ECO:0007669"/>
    <property type="project" value="UniProtKB-ARBA"/>
</dbReference>
<dbReference type="InterPro" id="IPR002563">
    <property type="entry name" value="Flavin_Rdtase-like_dom"/>
</dbReference>
<dbReference type="GO" id="GO:0010181">
    <property type="term" value="F:FMN binding"/>
    <property type="evidence" value="ECO:0007669"/>
    <property type="project" value="InterPro"/>
</dbReference>
<keyword evidence="2" id="KW-0285">Flavoprotein</keyword>
<dbReference type="SUPFAM" id="SSF50475">
    <property type="entry name" value="FMN-binding split barrel"/>
    <property type="match status" value="1"/>
</dbReference>
<dbReference type="AlphaFoldDB" id="A0A1Q2LJD1"/>
<dbReference type="PANTHER" id="PTHR33798:SF5">
    <property type="entry name" value="FLAVIN REDUCTASE LIKE DOMAIN-CONTAINING PROTEIN"/>
    <property type="match status" value="1"/>
</dbReference>
<dbReference type="EMBL" id="CP019645">
    <property type="protein sequence ID" value="AQQ60499.1"/>
    <property type="molecule type" value="Genomic_DNA"/>
</dbReference>
<dbReference type="PANTHER" id="PTHR33798">
    <property type="entry name" value="FLAVOPROTEIN OXYGENASE"/>
    <property type="match status" value="1"/>
</dbReference>
<gene>
    <name evidence="6" type="ORF">XJ32_10855</name>
</gene>
<evidence type="ECO:0000256" key="1">
    <source>
        <dbReference type="ARBA" id="ARBA00001917"/>
    </source>
</evidence>
<proteinExistence type="inferred from homology"/>
<evidence type="ECO:0000313" key="7">
    <source>
        <dbReference type="Proteomes" id="UP000188298"/>
    </source>
</evidence>